<dbReference type="AlphaFoldDB" id="I4YK06"/>
<proteinExistence type="inferred from homology"/>
<sequence>MNLTVIGSGLVGTITAATISSKTGYNVFVFDRDIVRIRYWNSKNFPIFEPQLDSLIDSCHSLTFTTDIDSIRNADIVVLAVDTPIEQSTQSISLRNLKDACMLIAQNSNTDKIIVEKSTVPVNTAYTIKELLSSNTRCKFQVLSNPEFLSQGTAVVDCLYPDRILIGCDNTEKGLQAQKILADIYACWVPRDKILTQRLWSAELSKLASNAFLAQRISSLNSLSAVCEATGANIEEVSESIGSDKRIGLHYLRPSLGFGGSCFEKDLLNLVYLCRSCNIPEVANYWMQVIEMNNYQINRFSKRVIETLKCYETPKVSVLGLAYKKDTGDTRMSPSIKVIKEVLETNSIKASVTVYDPKVTPIQITNELDDKVTVAHSIIEATKGAHMILILTNWDEFYTTLKWIDVYQEMEKPAWIFNGHLGLKIEELRDIGFNVYQIGY</sequence>
<dbReference type="Gene3D" id="1.20.5.100">
    <property type="entry name" value="Cytochrome c1, transmembrane anchor, C-terminal"/>
    <property type="match status" value="1"/>
</dbReference>
<gene>
    <name evidence="12" type="ORF">WALSEDRAFT_34969</name>
</gene>
<reference evidence="12 13" key="1">
    <citation type="journal article" date="2012" name="Fungal Genet. Biol.">
        <title>The genome of the xerotolerant mold Wallemia sebi reveals adaptations to osmotic stress and suggests cryptic sexual reproduction.</title>
        <authorList>
            <person name="Padamsee M."/>
            <person name="Kumar T.K.A."/>
            <person name="Riley R."/>
            <person name="Binder M."/>
            <person name="Boyd A."/>
            <person name="Calvo A.M."/>
            <person name="Furukawa K."/>
            <person name="Hesse C."/>
            <person name="Hohmann S."/>
            <person name="James T.Y."/>
            <person name="LaButti K."/>
            <person name="Lapidus A."/>
            <person name="Lindquist E."/>
            <person name="Lucas S."/>
            <person name="Miller K."/>
            <person name="Shantappa S."/>
            <person name="Grigoriev I.V."/>
            <person name="Hibbett D.S."/>
            <person name="McLaughlin D.J."/>
            <person name="Spatafora J.W."/>
            <person name="Aime M.C."/>
        </authorList>
    </citation>
    <scope>NUCLEOTIDE SEQUENCE [LARGE SCALE GENOMIC DNA]</scope>
    <source>
        <strain evidence="13">ATCC MYA-4683 / CBS 633.66</strain>
    </source>
</reference>
<dbReference type="OrthoDB" id="5059218at2759"/>
<dbReference type="InterPro" id="IPR001732">
    <property type="entry name" value="UDP-Glc/GDP-Man_DH_N"/>
</dbReference>
<dbReference type="SUPFAM" id="SSF52413">
    <property type="entry name" value="UDP-glucose/GDP-mannose dehydrogenase C-terminal domain"/>
    <property type="match status" value="1"/>
</dbReference>
<dbReference type="InterPro" id="IPR014027">
    <property type="entry name" value="UDP-Glc/GDP-Man_DH_C"/>
</dbReference>
<dbReference type="GO" id="GO:0006065">
    <property type="term" value="P:UDP-glucuronate biosynthetic process"/>
    <property type="evidence" value="ECO:0007669"/>
    <property type="project" value="UniProtKB-UniPathway"/>
</dbReference>
<dbReference type="InterPro" id="IPR036220">
    <property type="entry name" value="UDP-Glc/GDP-Man_DH_C_sf"/>
</dbReference>
<feature type="active site" description="Nucleophile" evidence="8">
    <location>
        <position position="262"/>
    </location>
</feature>
<evidence type="ECO:0000256" key="9">
    <source>
        <dbReference type="PIRSR" id="PIRSR500134-2"/>
    </source>
</evidence>
<dbReference type="NCBIfam" id="TIGR03026">
    <property type="entry name" value="NDP-sugDHase"/>
    <property type="match status" value="1"/>
</dbReference>
<dbReference type="GO" id="GO:0005634">
    <property type="term" value="C:nucleus"/>
    <property type="evidence" value="ECO:0007669"/>
    <property type="project" value="TreeGrafter"/>
</dbReference>
<dbReference type="Gene3D" id="3.40.50.720">
    <property type="entry name" value="NAD(P)-binding Rossmann-like Domain"/>
    <property type="match status" value="2"/>
</dbReference>
<evidence type="ECO:0000256" key="6">
    <source>
        <dbReference type="ARBA" id="ARBA00047473"/>
    </source>
</evidence>
<feature type="binding site" evidence="9">
    <location>
        <position position="259"/>
    </location>
    <ligand>
        <name>substrate</name>
    </ligand>
</feature>
<dbReference type="STRING" id="671144.I4YK06"/>
<dbReference type="InterPro" id="IPR008927">
    <property type="entry name" value="6-PGluconate_DH-like_C_sf"/>
</dbReference>
<dbReference type="InterPro" id="IPR028356">
    <property type="entry name" value="UDPglc_DH_euk"/>
</dbReference>
<comment type="catalytic activity">
    <reaction evidence="6 7">
        <text>UDP-alpha-D-glucose + 2 NAD(+) + H2O = UDP-alpha-D-glucuronate + 2 NADH + 3 H(+)</text>
        <dbReference type="Rhea" id="RHEA:23596"/>
        <dbReference type="ChEBI" id="CHEBI:15377"/>
        <dbReference type="ChEBI" id="CHEBI:15378"/>
        <dbReference type="ChEBI" id="CHEBI:57540"/>
        <dbReference type="ChEBI" id="CHEBI:57945"/>
        <dbReference type="ChEBI" id="CHEBI:58052"/>
        <dbReference type="ChEBI" id="CHEBI:58885"/>
        <dbReference type="EC" id="1.1.1.22"/>
    </reaction>
</comment>
<evidence type="ECO:0000259" key="11">
    <source>
        <dbReference type="SMART" id="SM00984"/>
    </source>
</evidence>
<evidence type="ECO:0000256" key="10">
    <source>
        <dbReference type="PIRSR" id="PIRSR500134-3"/>
    </source>
</evidence>
<protein>
    <recommendedName>
        <fullName evidence="3 7">UDP-glucose 6-dehydrogenase</fullName>
        <ecNumber evidence="3 7">1.1.1.22</ecNumber>
    </recommendedName>
</protein>
<dbReference type="InParanoid" id="I4YK06"/>
<feature type="binding site" evidence="10">
    <location>
        <position position="265"/>
    </location>
    <ligand>
        <name>NAD(+)</name>
        <dbReference type="ChEBI" id="CHEBI:57540"/>
    </ligand>
</feature>
<feature type="binding site" evidence="9">
    <location>
        <position position="206"/>
    </location>
    <ligand>
        <name>substrate</name>
    </ligand>
</feature>
<dbReference type="InterPro" id="IPR017476">
    <property type="entry name" value="UDP-Glc/GDP-Man"/>
</dbReference>
<feature type="binding site" evidence="10">
    <location>
        <position position="36"/>
    </location>
    <ligand>
        <name>NAD(+)</name>
        <dbReference type="ChEBI" id="CHEBI:57540"/>
    </ligand>
</feature>
<dbReference type="HOGENOM" id="CLU_023810_7_2_1"/>
<organism evidence="12 13">
    <name type="scientific">Wallemia mellicola (strain ATCC MYA-4683 / CBS 633.66)</name>
    <name type="common">Wallemia sebi (CBS 633.66)</name>
    <dbReference type="NCBI Taxonomy" id="671144"/>
    <lineage>
        <taxon>Eukaryota</taxon>
        <taxon>Fungi</taxon>
        <taxon>Dikarya</taxon>
        <taxon>Basidiomycota</taxon>
        <taxon>Wallemiomycotina</taxon>
        <taxon>Wallemiomycetes</taxon>
        <taxon>Wallemiales</taxon>
        <taxon>Wallemiaceae</taxon>
        <taxon>Wallemia</taxon>
    </lineage>
</organism>
<dbReference type="PANTHER" id="PTHR11374">
    <property type="entry name" value="UDP-GLUCOSE DEHYDROGENASE/UDP-MANNAC DEHYDROGENASE"/>
    <property type="match status" value="1"/>
</dbReference>
<dbReference type="OMA" id="CFIAVGT"/>
<dbReference type="GO" id="GO:0003979">
    <property type="term" value="F:UDP-glucose 6-dehydrogenase activity"/>
    <property type="evidence" value="ECO:0007669"/>
    <property type="project" value="UniProtKB-EC"/>
</dbReference>
<dbReference type="GO" id="GO:0051287">
    <property type="term" value="F:NAD binding"/>
    <property type="evidence" value="ECO:0007669"/>
    <property type="project" value="InterPro"/>
</dbReference>
<dbReference type="InterPro" id="IPR028357">
    <property type="entry name" value="UDPglc_DH_bac"/>
</dbReference>
<dbReference type="GO" id="GO:0000271">
    <property type="term" value="P:polysaccharide biosynthetic process"/>
    <property type="evidence" value="ECO:0007669"/>
    <property type="project" value="InterPro"/>
</dbReference>
<evidence type="ECO:0000256" key="3">
    <source>
        <dbReference type="ARBA" id="ARBA00012954"/>
    </source>
</evidence>
<evidence type="ECO:0000256" key="8">
    <source>
        <dbReference type="PIRSR" id="PIRSR500134-1"/>
    </source>
</evidence>
<dbReference type="Proteomes" id="UP000005242">
    <property type="component" value="Unassembled WGS sequence"/>
</dbReference>
<evidence type="ECO:0000256" key="4">
    <source>
        <dbReference type="ARBA" id="ARBA00023002"/>
    </source>
</evidence>
<comment type="similarity">
    <text evidence="2 7">Belongs to the UDP-glucose/GDP-mannose dehydrogenase family.</text>
</comment>
<feature type="binding site" evidence="9">
    <location>
        <begin position="251"/>
        <end position="255"/>
    </location>
    <ligand>
        <name>substrate</name>
    </ligand>
</feature>
<feature type="domain" description="UDP-glucose/GDP-mannose dehydrogenase C-terminal" evidence="11">
    <location>
        <begin position="317"/>
        <end position="419"/>
    </location>
</feature>
<evidence type="ECO:0000256" key="7">
    <source>
        <dbReference type="PIRNR" id="PIRNR000124"/>
    </source>
</evidence>
<dbReference type="GeneID" id="18471896"/>
<dbReference type="KEGG" id="wse:WALSEDRAFT_34969"/>
<feature type="binding site" evidence="9">
    <location>
        <position position="324"/>
    </location>
    <ligand>
        <name>substrate</name>
    </ligand>
</feature>
<dbReference type="eggNOG" id="KOG2666">
    <property type="taxonomic scope" value="Eukaryota"/>
</dbReference>
<dbReference type="RefSeq" id="XP_006956110.1">
    <property type="nucleotide sequence ID" value="XM_006956048.1"/>
</dbReference>
<feature type="binding site" evidence="10">
    <location>
        <position position="83"/>
    </location>
    <ligand>
        <name>NAD(+)</name>
        <dbReference type="ChEBI" id="CHEBI:57540"/>
    </ligand>
</feature>
<dbReference type="InterPro" id="IPR014026">
    <property type="entry name" value="UDP-Glc/GDP-Man_DH_dimer"/>
</dbReference>
<keyword evidence="13" id="KW-1185">Reference proteome</keyword>
<dbReference type="PIRSF" id="PIRSF000124">
    <property type="entry name" value="UDPglc_GDPman_dh"/>
    <property type="match status" value="1"/>
</dbReference>
<dbReference type="SUPFAM" id="SSF48179">
    <property type="entry name" value="6-phosphogluconate dehydrogenase C-terminal domain-like"/>
    <property type="match status" value="1"/>
</dbReference>
<dbReference type="Pfam" id="PF03721">
    <property type="entry name" value="UDPG_MGDP_dh_N"/>
    <property type="match status" value="1"/>
</dbReference>
<name>I4YK06_WALMC</name>
<evidence type="ECO:0000313" key="12">
    <source>
        <dbReference type="EMBL" id="EIM24298.1"/>
    </source>
</evidence>
<feature type="binding site" evidence="10">
    <location>
        <position position="119"/>
    </location>
    <ligand>
        <name>NAD(+)</name>
        <dbReference type="ChEBI" id="CHEBI:57540"/>
    </ligand>
</feature>
<dbReference type="UniPathway" id="UPA00038">
    <property type="reaction ID" value="UER00491"/>
</dbReference>
<dbReference type="Pfam" id="PF00984">
    <property type="entry name" value="UDPG_MGDP_dh"/>
    <property type="match status" value="1"/>
</dbReference>
<comment type="pathway">
    <text evidence="1">Nucleotide-sugar biosynthesis; UDP-alpha-D-glucuronate biosynthesis; UDP-alpha-D-glucuronate from UDP-alpha-D-glucose: step 1/1.</text>
</comment>
<feature type="binding site" evidence="10">
    <location>
        <position position="31"/>
    </location>
    <ligand>
        <name>NAD(+)</name>
        <dbReference type="ChEBI" id="CHEBI:57540"/>
    </ligand>
</feature>
<dbReference type="FunFam" id="1.20.5.100:FF:000001">
    <property type="entry name" value="UDP-glucose 6-dehydrogenase"/>
    <property type="match status" value="1"/>
</dbReference>
<dbReference type="PANTHER" id="PTHR11374:SF3">
    <property type="entry name" value="UDP-GLUCOSE 6-DEHYDROGENASE"/>
    <property type="match status" value="1"/>
</dbReference>
<evidence type="ECO:0000313" key="13">
    <source>
        <dbReference type="Proteomes" id="UP000005242"/>
    </source>
</evidence>
<dbReference type="SMART" id="SM00984">
    <property type="entry name" value="UDPG_MGDP_dh_C"/>
    <property type="match status" value="1"/>
</dbReference>
<dbReference type="EMBL" id="JH668223">
    <property type="protein sequence ID" value="EIM24298.1"/>
    <property type="molecule type" value="Genomic_DNA"/>
</dbReference>
<dbReference type="PIRSF" id="PIRSF500134">
    <property type="entry name" value="UDPglc_DH_bac"/>
    <property type="match status" value="1"/>
</dbReference>
<keyword evidence="5 7" id="KW-0520">NAD</keyword>
<keyword evidence="4 7" id="KW-0560">Oxidoreductase</keyword>
<evidence type="ECO:0000256" key="5">
    <source>
        <dbReference type="ARBA" id="ARBA00023027"/>
    </source>
</evidence>
<dbReference type="Pfam" id="PF03720">
    <property type="entry name" value="UDPG_MGDP_dh_C"/>
    <property type="match status" value="1"/>
</dbReference>
<evidence type="ECO:0000256" key="1">
    <source>
        <dbReference type="ARBA" id="ARBA00004701"/>
    </source>
</evidence>
<dbReference type="InterPro" id="IPR036291">
    <property type="entry name" value="NAD(P)-bd_dom_sf"/>
</dbReference>
<dbReference type="EC" id="1.1.1.22" evidence="3 7"/>
<accession>I4YK06</accession>
<dbReference type="SUPFAM" id="SSF51735">
    <property type="entry name" value="NAD(P)-binding Rossmann-fold domains"/>
    <property type="match status" value="1"/>
</dbReference>
<evidence type="ECO:0000256" key="2">
    <source>
        <dbReference type="ARBA" id="ARBA00006601"/>
    </source>
</evidence>
<dbReference type="GO" id="GO:0006024">
    <property type="term" value="P:glycosaminoglycan biosynthetic process"/>
    <property type="evidence" value="ECO:0007669"/>
    <property type="project" value="TreeGrafter"/>
</dbReference>
<feature type="binding site" evidence="10">
    <location>
        <position position="331"/>
    </location>
    <ligand>
        <name>NAD(+)</name>
        <dbReference type="ChEBI" id="CHEBI:57540"/>
    </ligand>
</feature>